<reference evidence="2 3" key="1">
    <citation type="journal article" date="2015" name="Genome Announc.">
        <title>Expanding the biotechnology potential of lactobacilli through comparative genomics of 213 strains and associated genera.</title>
        <authorList>
            <person name="Sun Z."/>
            <person name="Harris H.M."/>
            <person name="McCann A."/>
            <person name="Guo C."/>
            <person name="Argimon S."/>
            <person name="Zhang W."/>
            <person name="Yang X."/>
            <person name="Jeffery I.B."/>
            <person name="Cooney J.C."/>
            <person name="Kagawa T.F."/>
            <person name="Liu W."/>
            <person name="Song Y."/>
            <person name="Salvetti E."/>
            <person name="Wrobel A."/>
            <person name="Rasinkangas P."/>
            <person name="Parkhill J."/>
            <person name="Rea M.C."/>
            <person name="O'Sullivan O."/>
            <person name="Ritari J."/>
            <person name="Douillard F.P."/>
            <person name="Paul Ross R."/>
            <person name="Yang R."/>
            <person name="Briner A.E."/>
            <person name="Felis G.E."/>
            <person name="de Vos W.M."/>
            <person name="Barrangou R."/>
            <person name="Klaenhammer T.R."/>
            <person name="Caufield P.W."/>
            <person name="Cui Y."/>
            <person name="Zhang H."/>
            <person name="O'Toole P.W."/>
        </authorList>
    </citation>
    <scope>NUCLEOTIDE SEQUENCE [LARGE SCALE GENOMIC DNA]</scope>
    <source>
        <strain evidence="2 3">DSM 14421</strain>
    </source>
</reference>
<sequence>MLKEIITNIVWALGLIAGVPFFFIWLLSRLNRNTKQHIANRFGINSQLYFGFLGIMIHELSHLIIAMIFGHRITGFRLISRPTNSKPTLGYVNHRWNQANFYQNIGNLFIGIAPIFGCCLATLALAKCLIPNSYTWLLEFTQLPLSVDLQLSPGFHWQGLLLFIILAANICIGGFDLSPADFQNARQGFWQAIITIIILSLLISFTPWQTTLFTELRRLTIIITAVSIFNLILSGTFNLIFRSLSS</sequence>
<evidence type="ECO:0000313" key="3">
    <source>
        <dbReference type="Proteomes" id="UP000052013"/>
    </source>
</evidence>
<name>A0A0R1SJH0_9LACO</name>
<comment type="caution">
    <text evidence="2">The sequence shown here is derived from an EMBL/GenBank/DDBJ whole genome shotgun (WGS) entry which is preliminary data.</text>
</comment>
<organism evidence="2 3">
    <name type="scientific">Lentilactobacillus diolivorans DSM 14421</name>
    <dbReference type="NCBI Taxonomy" id="1423739"/>
    <lineage>
        <taxon>Bacteria</taxon>
        <taxon>Bacillati</taxon>
        <taxon>Bacillota</taxon>
        <taxon>Bacilli</taxon>
        <taxon>Lactobacillales</taxon>
        <taxon>Lactobacillaceae</taxon>
        <taxon>Lentilactobacillus</taxon>
    </lineage>
</organism>
<dbReference type="Proteomes" id="UP000052013">
    <property type="component" value="Unassembled WGS sequence"/>
</dbReference>
<dbReference type="AlphaFoldDB" id="A0A0R1SJH0"/>
<gene>
    <name evidence="2" type="ORF">FC85_GL001475</name>
</gene>
<feature type="transmembrane region" description="Helical" evidence="1">
    <location>
        <begin position="9"/>
        <end position="28"/>
    </location>
</feature>
<feature type="transmembrane region" description="Helical" evidence="1">
    <location>
        <begin position="105"/>
        <end position="126"/>
    </location>
</feature>
<protein>
    <submittedName>
        <fullName evidence="2">Uncharacterized protein</fullName>
    </submittedName>
</protein>
<feature type="transmembrane region" description="Helical" evidence="1">
    <location>
        <begin position="48"/>
        <end position="69"/>
    </location>
</feature>
<dbReference type="RefSeq" id="WP_057863698.1">
    <property type="nucleotide sequence ID" value="NZ_AZEY01000013.1"/>
</dbReference>
<feature type="transmembrane region" description="Helical" evidence="1">
    <location>
        <begin position="189"/>
        <end position="208"/>
    </location>
</feature>
<evidence type="ECO:0000313" key="2">
    <source>
        <dbReference type="EMBL" id="KRL69311.1"/>
    </source>
</evidence>
<keyword evidence="1" id="KW-0472">Membrane</keyword>
<evidence type="ECO:0000256" key="1">
    <source>
        <dbReference type="SAM" id="Phobius"/>
    </source>
</evidence>
<dbReference type="EMBL" id="AZEY01000013">
    <property type="protein sequence ID" value="KRL69311.1"/>
    <property type="molecule type" value="Genomic_DNA"/>
</dbReference>
<feature type="transmembrane region" description="Helical" evidence="1">
    <location>
        <begin position="220"/>
        <end position="241"/>
    </location>
</feature>
<keyword evidence="1" id="KW-1133">Transmembrane helix</keyword>
<dbReference type="PATRIC" id="fig|1423739.3.peg.1543"/>
<keyword evidence="1" id="KW-0812">Transmembrane</keyword>
<feature type="transmembrane region" description="Helical" evidence="1">
    <location>
        <begin position="155"/>
        <end position="177"/>
    </location>
</feature>
<accession>A0A0R1SJH0</accession>
<dbReference type="STRING" id="1423739.FC85_GL001475"/>
<proteinExistence type="predicted"/>